<protein>
    <submittedName>
        <fullName evidence="2">Uncharacterized protein</fullName>
    </submittedName>
</protein>
<gene>
    <name evidence="2" type="ORF">B0H16DRAFT_1458108</name>
</gene>
<evidence type="ECO:0000256" key="1">
    <source>
        <dbReference type="SAM" id="MobiDB-lite"/>
    </source>
</evidence>
<comment type="caution">
    <text evidence="2">The sequence shown here is derived from an EMBL/GenBank/DDBJ whole genome shotgun (WGS) entry which is preliminary data.</text>
</comment>
<name>A0AAD7J410_9AGAR</name>
<reference evidence="2" key="1">
    <citation type="submission" date="2023-03" db="EMBL/GenBank/DDBJ databases">
        <title>Massive genome expansion in bonnet fungi (Mycena s.s.) driven by repeated elements and novel gene families across ecological guilds.</title>
        <authorList>
            <consortium name="Lawrence Berkeley National Laboratory"/>
            <person name="Harder C.B."/>
            <person name="Miyauchi S."/>
            <person name="Viragh M."/>
            <person name="Kuo A."/>
            <person name="Thoen E."/>
            <person name="Andreopoulos B."/>
            <person name="Lu D."/>
            <person name="Skrede I."/>
            <person name="Drula E."/>
            <person name="Henrissat B."/>
            <person name="Morin E."/>
            <person name="Kohler A."/>
            <person name="Barry K."/>
            <person name="LaButti K."/>
            <person name="Morin E."/>
            <person name="Salamov A."/>
            <person name="Lipzen A."/>
            <person name="Mereny Z."/>
            <person name="Hegedus B."/>
            <person name="Baldrian P."/>
            <person name="Stursova M."/>
            <person name="Weitz H."/>
            <person name="Taylor A."/>
            <person name="Grigoriev I.V."/>
            <person name="Nagy L.G."/>
            <person name="Martin F."/>
            <person name="Kauserud H."/>
        </authorList>
    </citation>
    <scope>NUCLEOTIDE SEQUENCE</scope>
    <source>
        <strain evidence="2">CBHHK182m</strain>
    </source>
</reference>
<accession>A0AAD7J410</accession>
<evidence type="ECO:0000313" key="3">
    <source>
        <dbReference type="Proteomes" id="UP001215598"/>
    </source>
</evidence>
<sequence length="202" mass="21649">MLTHYPTPAGDIPLCQSVVLKDASCFVQEVFNRQVKNLAEQLHDRTTRIHRDSGKSAVMWRAAARRPAMGKGPTRRAGGADEDCGGHWMGVEASGQGRGGAQAAVGAGMRGGAAEPNNEGQRGFEDPWSREAGAMYRGRMTLESFIQGLQRGQEGWRTAEIQMGTAVGLPGAPEAGANPRGEGEEEGSLITICVNKINQWLF</sequence>
<dbReference type="AlphaFoldDB" id="A0AAD7J410"/>
<proteinExistence type="predicted"/>
<keyword evidence="3" id="KW-1185">Reference proteome</keyword>
<feature type="region of interest" description="Disordered" evidence="1">
    <location>
        <begin position="167"/>
        <end position="186"/>
    </location>
</feature>
<dbReference type="Proteomes" id="UP001215598">
    <property type="component" value="Unassembled WGS sequence"/>
</dbReference>
<organism evidence="2 3">
    <name type="scientific">Mycena metata</name>
    <dbReference type="NCBI Taxonomy" id="1033252"/>
    <lineage>
        <taxon>Eukaryota</taxon>
        <taxon>Fungi</taxon>
        <taxon>Dikarya</taxon>
        <taxon>Basidiomycota</taxon>
        <taxon>Agaricomycotina</taxon>
        <taxon>Agaricomycetes</taxon>
        <taxon>Agaricomycetidae</taxon>
        <taxon>Agaricales</taxon>
        <taxon>Marasmiineae</taxon>
        <taxon>Mycenaceae</taxon>
        <taxon>Mycena</taxon>
    </lineage>
</organism>
<evidence type="ECO:0000313" key="2">
    <source>
        <dbReference type="EMBL" id="KAJ7756653.1"/>
    </source>
</evidence>
<dbReference type="EMBL" id="JARKIB010000046">
    <property type="protein sequence ID" value="KAJ7756653.1"/>
    <property type="molecule type" value="Genomic_DNA"/>
</dbReference>